<organism evidence="1 2">
    <name type="scientific">Cichorium intybus</name>
    <name type="common">Chicory</name>
    <dbReference type="NCBI Taxonomy" id="13427"/>
    <lineage>
        <taxon>Eukaryota</taxon>
        <taxon>Viridiplantae</taxon>
        <taxon>Streptophyta</taxon>
        <taxon>Embryophyta</taxon>
        <taxon>Tracheophyta</taxon>
        <taxon>Spermatophyta</taxon>
        <taxon>Magnoliopsida</taxon>
        <taxon>eudicotyledons</taxon>
        <taxon>Gunneridae</taxon>
        <taxon>Pentapetalae</taxon>
        <taxon>asterids</taxon>
        <taxon>campanulids</taxon>
        <taxon>Asterales</taxon>
        <taxon>Asteraceae</taxon>
        <taxon>Cichorioideae</taxon>
        <taxon>Cichorieae</taxon>
        <taxon>Cichoriinae</taxon>
        <taxon>Cichorium</taxon>
    </lineage>
</organism>
<name>A0ACB9HA52_CICIN</name>
<protein>
    <submittedName>
        <fullName evidence="1">Uncharacterized protein</fullName>
    </submittedName>
</protein>
<proteinExistence type="predicted"/>
<dbReference type="EMBL" id="CM042009">
    <property type="protein sequence ID" value="KAI3792328.1"/>
    <property type="molecule type" value="Genomic_DNA"/>
</dbReference>
<evidence type="ECO:0000313" key="2">
    <source>
        <dbReference type="Proteomes" id="UP001055811"/>
    </source>
</evidence>
<comment type="caution">
    <text evidence="1">The sequence shown here is derived from an EMBL/GenBank/DDBJ whole genome shotgun (WGS) entry which is preliminary data.</text>
</comment>
<gene>
    <name evidence="1" type="ORF">L2E82_06204</name>
</gene>
<keyword evidence="2" id="KW-1185">Reference proteome</keyword>
<evidence type="ECO:0000313" key="1">
    <source>
        <dbReference type="EMBL" id="KAI3792328.1"/>
    </source>
</evidence>
<accession>A0ACB9HA52</accession>
<sequence>MCSSSGTAYDTDGCSKVSIEGSFLPRFNAASASISNPAAEAKAHRERKKKVLLKLKTKYQEEIHHWEHFSNTLKALQDHTQNQPSSTVTPDQTVSVLQENSSDSHFQDLTGTLLTQVLAYPSDQTVSVLEIKIYH</sequence>
<dbReference type="Proteomes" id="UP001055811">
    <property type="component" value="Linkage Group LG01"/>
</dbReference>
<reference evidence="1 2" key="2">
    <citation type="journal article" date="2022" name="Mol. Ecol. Resour.">
        <title>The genomes of chicory, endive, great burdock and yacon provide insights into Asteraceae paleo-polyploidization history and plant inulin production.</title>
        <authorList>
            <person name="Fan W."/>
            <person name="Wang S."/>
            <person name="Wang H."/>
            <person name="Wang A."/>
            <person name="Jiang F."/>
            <person name="Liu H."/>
            <person name="Zhao H."/>
            <person name="Xu D."/>
            <person name="Zhang Y."/>
        </authorList>
    </citation>
    <scope>NUCLEOTIDE SEQUENCE [LARGE SCALE GENOMIC DNA]</scope>
    <source>
        <strain evidence="2">cv. Punajuju</strain>
        <tissue evidence="1">Leaves</tissue>
    </source>
</reference>
<reference evidence="2" key="1">
    <citation type="journal article" date="2022" name="Mol. Ecol. Resour.">
        <title>The genomes of chicory, endive, great burdock and yacon provide insights into Asteraceae palaeo-polyploidization history and plant inulin production.</title>
        <authorList>
            <person name="Fan W."/>
            <person name="Wang S."/>
            <person name="Wang H."/>
            <person name="Wang A."/>
            <person name="Jiang F."/>
            <person name="Liu H."/>
            <person name="Zhao H."/>
            <person name="Xu D."/>
            <person name="Zhang Y."/>
        </authorList>
    </citation>
    <scope>NUCLEOTIDE SEQUENCE [LARGE SCALE GENOMIC DNA]</scope>
    <source>
        <strain evidence="2">cv. Punajuju</strain>
    </source>
</reference>